<accession>A0ABT3BDW6</accession>
<evidence type="ECO:0000256" key="3">
    <source>
        <dbReference type="ARBA" id="ARBA00022603"/>
    </source>
</evidence>
<dbReference type="PANTHER" id="PTHR47816:SF4">
    <property type="entry name" value="RIBOSOMAL RNA SMALL SUBUNIT METHYLTRANSFERASE C"/>
    <property type="match status" value="1"/>
</dbReference>
<evidence type="ECO:0000256" key="4">
    <source>
        <dbReference type="ARBA" id="ARBA00022679"/>
    </source>
</evidence>
<dbReference type="PANTHER" id="PTHR47816">
    <property type="entry name" value="RIBOSOMAL RNA SMALL SUBUNIT METHYLTRANSFERASE C"/>
    <property type="match status" value="1"/>
</dbReference>
<protein>
    <submittedName>
        <fullName evidence="7">Methyltransferase</fullName>
    </submittedName>
</protein>
<dbReference type="RefSeq" id="WP_263844064.1">
    <property type="nucleotide sequence ID" value="NZ_JALIEB010000005.1"/>
</dbReference>
<dbReference type="InterPro" id="IPR002052">
    <property type="entry name" value="DNA_methylase_N6_adenine_CS"/>
</dbReference>
<keyword evidence="1" id="KW-0963">Cytoplasm</keyword>
<dbReference type="EMBL" id="JALIEB010000005">
    <property type="protein sequence ID" value="MCV3271745.1"/>
    <property type="molecule type" value="Genomic_DNA"/>
</dbReference>
<dbReference type="InterPro" id="IPR046977">
    <property type="entry name" value="RsmC/RlmG"/>
</dbReference>
<reference evidence="7 8" key="1">
    <citation type="submission" date="2022-04" db="EMBL/GenBank/DDBJ databases">
        <title>Roseobacter sp. WL0113 is a bacterium isolated from neritic sediment.</title>
        <authorList>
            <person name="Wang L."/>
            <person name="He W."/>
            <person name="Zhang D.-F."/>
        </authorList>
    </citation>
    <scope>NUCLEOTIDE SEQUENCE [LARGE SCALE GENOMIC DNA]</scope>
    <source>
        <strain evidence="7 8">WL0113</strain>
    </source>
</reference>
<dbReference type="InterPro" id="IPR029063">
    <property type="entry name" value="SAM-dependent_MTases_sf"/>
</dbReference>
<evidence type="ECO:0000256" key="1">
    <source>
        <dbReference type="ARBA" id="ARBA00022490"/>
    </source>
</evidence>
<dbReference type="CDD" id="cd02440">
    <property type="entry name" value="AdoMet_MTases"/>
    <property type="match status" value="1"/>
</dbReference>
<dbReference type="GO" id="GO:0008168">
    <property type="term" value="F:methyltransferase activity"/>
    <property type="evidence" value="ECO:0007669"/>
    <property type="project" value="UniProtKB-KW"/>
</dbReference>
<sequence>MIDARLPLALDGGGLVFPSDGRIAVFHPTPDAALPDLPKDRLQIVSDFKPHVDVWRSRGYACDVTAEDRYAAAIVLLPRAKAEARALIAEAAARTQGLLVIDGQKTDGVEGLLREIRRVATVRGPVTKAHGKLFWLEQAEAALFSDWSAGPALTEGGFWTAPGVFSADAIDPASALLAEALPDALGRHVADLGAGWGFLSAHVLTRPDVEAAHLVEAGHMALECARHNVTDTRAQFHWADATTWRPDQPLDTVVMNPPFHGGRVADPALGQAFIRAAARMLHRHGQLWMVANRHLPYEVSLQSLFATVKDCGGDRRFKLFCASRPHRQPGRNRID</sequence>
<keyword evidence="8" id="KW-1185">Reference proteome</keyword>
<keyword evidence="4" id="KW-0808">Transferase</keyword>
<dbReference type="Pfam" id="PF05175">
    <property type="entry name" value="MTS"/>
    <property type="match status" value="1"/>
</dbReference>
<dbReference type="Gene3D" id="3.40.50.150">
    <property type="entry name" value="Vaccinia Virus protein VP39"/>
    <property type="match status" value="2"/>
</dbReference>
<keyword evidence="2" id="KW-0698">rRNA processing</keyword>
<proteinExistence type="predicted"/>
<comment type="caution">
    <text evidence="7">The sequence shown here is derived from an EMBL/GenBank/DDBJ whole genome shotgun (WGS) entry which is preliminary data.</text>
</comment>
<evidence type="ECO:0000259" key="6">
    <source>
        <dbReference type="Pfam" id="PF05175"/>
    </source>
</evidence>
<dbReference type="PROSITE" id="PS00092">
    <property type="entry name" value="N6_MTASE"/>
    <property type="match status" value="1"/>
</dbReference>
<name>A0ABT3BDW6_9RHOB</name>
<evidence type="ECO:0000256" key="5">
    <source>
        <dbReference type="ARBA" id="ARBA00022691"/>
    </source>
</evidence>
<evidence type="ECO:0000313" key="7">
    <source>
        <dbReference type="EMBL" id="MCV3271745.1"/>
    </source>
</evidence>
<keyword evidence="3 7" id="KW-0489">Methyltransferase</keyword>
<gene>
    <name evidence="7" type="ORF">MUB52_09920</name>
</gene>
<dbReference type="GO" id="GO:0032259">
    <property type="term" value="P:methylation"/>
    <property type="evidence" value="ECO:0007669"/>
    <property type="project" value="UniProtKB-KW"/>
</dbReference>
<evidence type="ECO:0000313" key="8">
    <source>
        <dbReference type="Proteomes" id="UP001208690"/>
    </source>
</evidence>
<dbReference type="Proteomes" id="UP001208690">
    <property type="component" value="Unassembled WGS sequence"/>
</dbReference>
<feature type="domain" description="Methyltransferase small" evidence="6">
    <location>
        <begin position="157"/>
        <end position="320"/>
    </location>
</feature>
<evidence type="ECO:0000256" key="2">
    <source>
        <dbReference type="ARBA" id="ARBA00022552"/>
    </source>
</evidence>
<keyword evidence="5" id="KW-0949">S-adenosyl-L-methionine</keyword>
<dbReference type="SUPFAM" id="SSF53335">
    <property type="entry name" value="S-adenosyl-L-methionine-dependent methyltransferases"/>
    <property type="match status" value="1"/>
</dbReference>
<organism evidence="7 8">
    <name type="scientific">Roseobacter sinensis</name>
    <dbReference type="NCBI Taxonomy" id="2931391"/>
    <lineage>
        <taxon>Bacteria</taxon>
        <taxon>Pseudomonadati</taxon>
        <taxon>Pseudomonadota</taxon>
        <taxon>Alphaproteobacteria</taxon>
        <taxon>Rhodobacterales</taxon>
        <taxon>Roseobacteraceae</taxon>
        <taxon>Roseobacter</taxon>
    </lineage>
</organism>
<dbReference type="InterPro" id="IPR007848">
    <property type="entry name" value="Small_mtfrase_dom"/>
</dbReference>